<dbReference type="EMBL" id="JAMQCP010000005">
    <property type="protein sequence ID" value="MDS0255768.1"/>
    <property type="molecule type" value="Genomic_DNA"/>
</dbReference>
<accession>A0A830FMA5</accession>
<reference evidence="2 4" key="3">
    <citation type="submission" date="2022-06" db="EMBL/GenBank/DDBJ databases">
        <title>Haloarcula sp. a new haloarchaeum isolate from saline soil.</title>
        <authorList>
            <person name="Strakova D."/>
            <person name="Galisteo C."/>
            <person name="Sanchez-Porro C."/>
            <person name="Ventosa A."/>
        </authorList>
    </citation>
    <scope>NUCLEOTIDE SEQUENCE [LARGE SCALE GENOMIC DNA]</scope>
    <source>
        <strain evidence="2 4">JCM 15760</strain>
    </source>
</reference>
<dbReference type="EMBL" id="BMON01000006">
    <property type="protein sequence ID" value="GGM51332.1"/>
    <property type="molecule type" value="Genomic_DNA"/>
</dbReference>
<reference evidence="1" key="2">
    <citation type="submission" date="2020-09" db="EMBL/GenBank/DDBJ databases">
        <authorList>
            <person name="Sun Q."/>
            <person name="Ohkuma M."/>
        </authorList>
    </citation>
    <scope>NUCLEOTIDE SEQUENCE</scope>
    <source>
        <strain evidence="1">JCM 15759</strain>
    </source>
</reference>
<dbReference type="RefSeq" id="WP_005532784.1">
    <property type="nucleotide sequence ID" value="NZ_BAABDY010000005.1"/>
</dbReference>
<dbReference type="OrthoDB" id="241809at2157"/>
<comment type="caution">
    <text evidence="1">The sequence shown here is derived from an EMBL/GenBank/DDBJ whole genome shotgun (WGS) entry which is preliminary data.</text>
</comment>
<name>A0A830FMA5_HALAR</name>
<keyword evidence="4" id="KW-1185">Reference proteome</keyword>
<dbReference type="Proteomes" id="UP001248536">
    <property type="component" value="Unassembled WGS sequence"/>
</dbReference>
<evidence type="ECO:0000313" key="2">
    <source>
        <dbReference type="EMBL" id="MDS0255768.1"/>
    </source>
</evidence>
<dbReference type="InterPro" id="IPR058263">
    <property type="entry name" value="DUF7957"/>
</dbReference>
<protein>
    <submittedName>
        <fullName evidence="2">PQQ-binding-like beta-propeller repeat protein</fullName>
    </submittedName>
</protein>
<sequence>MTIEVDWDRISINGEEIVFQYPIGDSIVADERVILRTEYQNRNIEGFDFHIKDQTRNVISVTPSGEREWVIESVQSDEEDAHHYDLWTLLDRYLTQHTEGNFEFDPETGDILNKWPHNQLPIADRTIELSGEITRVVEFDTAIFLRCKQATHTLYAFEADGTERWRSDAGERRGTIFVEDGELWEQTAVNRTTDHRYRLDPDTGDRYDREVIDTGLW</sequence>
<organism evidence="1 3">
    <name type="scientific">Haloarcula argentinensis</name>
    <dbReference type="NCBI Taxonomy" id="43776"/>
    <lineage>
        <taxon>Archaea</taxon>
        <taxon>Methanobacteriati</taxon>
        <taxon>Methanobacteriota</taxon>
        <taxon>Stenosarchaea group</taxon>
        <taxon>Halobacteria</taxon>
        <taxon>Halobacteriales</taxon>
        <taxon>Haloarculaceae</taxon>
        <taxon>Haloarcula</taxon>
    </lineage>
</organism>
<dbReference type="Proteomes" id="UP000656367">
    <property type="component" value="Unassembled WGS sequence"/>
</dbReference>
<evidence type="ECO:0000313" key="1">
    <source>
        <dbReference type="EMBL" id="GGM51332.1"/>
    </source>
</evidence>
<dbReference type="Pfam" id="PF25857">
    <property type="entry name" value="DUF7957"/>
    <property type="match status" value="2"/>
</dbReference>
<reference evidence="1" key="1">
    <citation type="journal article" date="2014" name="Int. J. Syst. Evol. Microbiol.">
        <title>Complete genome sequence of Corynebacterium casei LMG S-19264T (=DSM 44701T), isolated from a smear-ripened cheese.</title>
        <authorList>
            <consortium name="US DOE Joint Genome Institute (JGI-PGF)"/>
            <person name="Walter F."/>
            <person name="Albersmeier A."/>
            <person name="Kalinowski J."/>
            <person name="Ruckert C."/>
        </authorList>
    </citation>
    <scope>NUCLEOTIDE SEQUENCE</scope>
    <source>
        <strain evidence="1">JCM 15759</strain>
    </source>
</reference>
<proteinExistence type="predicted"/>
<evidence type="ECO:0000313" key="3">
    <source>
        <dbReference type="Proteomes" id="UP000656367"/>
    </source>
</evidence>
<dbReference type="AlphaFoldDB" id="A0A830FMA5"/>
<evidence type="ECO:0000313" key="4">
    <source>
        <dbReference type="Proteomes" id="UP001248536"/>
    </source>
</evidence>
<gene>
    <name evidence="1" type="ORF">GCM10009006_35640</name>
    <name evidence="2" type="ORF">NC662_18845</name>
</gene>